<protein>
    <submittedName>
        <fullName evidence="2">Uncharacterized protein</fullName>
    </submittedName>
</protein>
<keyword evidence="1" id="KW-0732">Signal</keyword>
<sequence length="56" mass="6570">MTIICRRTHLFWWIELHLAMPLVRSAPVLEPGSRPFTLSLPIAIYCSLRIRNLRLP</sequence>
<dbReference type="AlphaFoldDB" id="A0A0A8ZV69"/>
<feature type="chain" id="PRO_5002045218" evidence="1">
    <location>
        <begin position="26"/>
        <end position="56"/>
    </location>
</feature>
<name>A0A0A8ZV69_ARUDO</name>
<feature type="signal peptide" evidence="1">
    <location>
        <begin position="1"/>
        <end position="25"/>
    </location>
</feature>
<evidence type="ECO:0000256" key="1">
    <source>
        <dbReference type="SAM" id="SignalP"/>
    </source>
</evidence>
<reference evidence="2" key="2">
    <citation type="journal article" date="2015" name="Data Brief">
        <title>Shoot transcriptome of the giant reed, Arundo donax.</title>
        <authorList>
            <person name="Barrero R.A."/>
            <person name="Guerrero F.D."/>
            <person name="Moolhuijzen P."/>
            <person name="Goolsby J.A."/>
            <person name="Tidwell J."/>
            <person name="Bellgard S.E."/>
            <person name="Bellgard M.I."/>
        </authorList>
    </citation>
    <scope>NUCLEOTIDE SEQUENCE</scope>
    <source>
        <tissue evidence="2">Shoot tissue taken approximately 20 cm above the soil surface</tissue>
    </source>
</reference>
<reference evidence="2" key="1">
    <citation type="submission" date="2014-09" db="EMBL/GenBank/DDBJ databases">
        <authorList>
            <person name="Magalhaes I.L.F."/>
            <person name="Oliveira U."/>
            <person name="Santos F.R."/>
            <person name="Vidigal T.H.D.A."/>
            <person name="Brescovit A.D."/>
            <person name="Santos A.J."/>
        </authorList>
    </citation>
    <scope>NUCLEOTIDE SEQUENCE</scope>
    <source>
        <tissue evidence="2">Shoot tissue taken approximately 20 cm above the soil surface</tissue>
    </source>
</reference>
<evidence type="ECO:0000313" key="2">
    <source>
        <dbReference type="EMBL" id="JAD43309.1"/>
    </source>
</evidence>
<proteinExistence type="predicted"/>
<organism evidence="2">
    <name type="scientific">Arundo donax</name>
    <name type="common">Giant reed</name>
    <name type="synonym">Donax arundinaceus</name>
    <dbReference type="NCBI Taxonomy" id="35708"/>
    <lineage>
        <taxon>Eukaryota</taxon>
        <taxon>Viridiplantae</taxon>
        <taxon>Streptophyta</taxon>
        <taxon>Embryophyta</taxon>
        <taxon>Tracheophyta</taxon>
        <taxon>Spermatophyta</taxon>
        <taxon>Magnoliopsida</taxon>
        <taxon>Liliopsida</taxon>
        <taxon>Poales</taxon>
        <taxon>Poaceae</taxon>
        <taxon>PACMAD clade</taxon>
        <taxon>Arundinoideae</taxon>
        <taxon>Arundineae</taxon>
        <taxon>Arundo</taxon>
    </lineage>
</organism>
<dbReference type="EMBL" id="GBRH01254586">
    <property type="protein sequence ID" value="JAD43309.1"/>
    <property type="molecule type" value="Transcribed_RNA"/>
</dbReference>
<accession>A0A0A8ZV69</accession>